<keyword evidence="1" id="KW-0732">Signal</keyword>
<name>A0A7Y9C6V2_9FLAO</name>
<evidence type="ECO:0000313" key="2">
    <source>
        <dbReference type="EMBL" id="NYA72706.1"/>
    </source>
</evidence>
<evidence type="ECO:0000313" key="3">
    <source>
        <dbReference type="Proteomes" id="UP000535020"/>
    </source>
</evidence>
<accession>A0A7Y9C6V2</accession>
<keyword evidence="3" id="KW-1185">Reference proteome</keyword>
<sequence>MKKATLLLFIILSVNFSVSQETGKLRIALLKEFPSSSTKDGRWVYNDSSRIENLENPKINNLLPEYKFYKTSLTNFLGYHINRANCLILYNAKKSKVILVEPMWYGDLRKQFLKLLLGKNYGRLEDLKLVIKELQSLLLIGTSMYFTEPNFSDEKVLFNLDYPNQNKKSGVETWRNFEVGIRDGKFRYFKSTNPHIKESVIVK</sequence>
<feature type="chain" id="PRO_5030554376" evidence="1">
    <location>
        <begin position="20"/>
        <end position="203"/>
    </location>
</feature>
<proteinExistence type="predicted"/>
<dbReference type="EMBL" id="JACBJI010000011">
    <property type="protein sequence ID" value="NYA72706.1"/>
    <property type="molecule type" value="Genomic_DNA"/>
</dbReference>
<organism evidence="2 3">
    <name type="scientific">Flavobacterium agri</name>
    <dbReference type="NCBI Taxonomy" id="2743471"/>
    <lineage>
        <taxon>Bacteria</taxon>
        <taxon>Pseudomonadati</taxon>
        <taxon>Bacteroidota</taxon>
        <taxon>Flavobacteriia</taxon>
        <taxon>Flavobacteriales</taxon>
        <taxon>Flavobacteriaceae</taxon>
        <taxon>Flavobacterium</taxon>
    </lineage>
</organism>
<comment type="caution">
    <text evidence="2">The sequence shown here is derived from an EMBL/GenBank/DDBJ whole genome shotgun (WGS) entry which is preliminary data.</text>
</comment>
<dbReference type="Proteomes" id="UP000535020">
    <property type="component" value="Unassembled WGS sequence"/>
</dbReference>
<evidence type="ECO:0000256" key="1">
    <source>
        <dbReference type="SAM" id="SignalP"/>
    </source>
</evidence>
<protein>
    <submittedName>
        <fullName evidence="2">Uncharacterized protein</fullName>
    </submittedName>
</protein>
<feature type="signal peptide" evidence="1">
    <location>
        <begin position="1"/>
        <end position="19"/>
    </location>
</feature>
<dbReference type="RefSeq" id="WP_176007517.1">
    <property type="nucleotide sequence ID" value="NZ_JABWMI010000023.1"/>
</dbReference>
<gene>
    <name evidence="2" type="ORF">HZF10_17395</name>
</gene>
<reference evidence="2 3" key="1">
    <citation type="submission" date="2020-07" db="EMBL/GenBank/DDBJ databases">
        <authorList>
            <person name="Sun Q."/>
        </authorList>
    </citation>
    <scope>NUCLEOTIDE SEQUENCE [LARGE SCALE GENOMIC DNA]</scope>
    <source>
        <strain evidence="2 3">MAH-1</strain>
    </source>
</reference>
<dbReference type="AlphaFoldDB" id="A0A7Y9C6V2"/>